<sequence>MLFCRFLGLVFLGFGLVVLGADVAAAYSSDDGFRLSALGEWWFAIHPDSLQLLQPAVERHLSPALWDPGIQSLLEWPLALEALALGALFLLLGRPWRRL</sequence>
<keyword evidence="1" id="KW-0812">Transmembrane</keyword>
<evidence type="ECO:0000256" key="1">
    <source>
        <dbReference type="SAM" id="Phobius"/>
    </source>
</evidence>
<dbReference type="AlphaFoldDB" id="A0A8J7SFG5"/>
<evidence type="ECO:0000313" key="3">
    <source>
        <dbReference type="Proteomes" id="UP000655420"/>
    </source>
</evidence>
<accession>A0A8J7SFG5</accession>
<proteinExistence type="predicted"/>
<reference evidence="2" key="1">
    <citation type="submission" date="2020-12" db="EMBL/GenBank/DDBJ databases">
        <title>Bacterial taxonomy.</title>
        <authorList>
            <person name="Pan X."/>
        </authorList>
    </citation>
    <scope>NUCLEOTIDE SEQUENCE</scope>
    <source>
        <strain evidence="2">M0105</strain>
    </source>
</reference>
<dbReference type="EMBL" id="JAEHHL010000007">
    <property type="protein sequence ID" value="MBK0400111.1"/>
    <property type="molecule type" value="Genomic_DNA"/>
</dbReference>
<comment type="caution">
    <text evidence="2">The sequence shown here is derived from an EMBL/GenBank/DDBJ whole genome shotgun (WGS) entry which is preliminary data.</text>
</comment>
<gene>
    <name evidence="2" type="ORF">H0I76_13000</name>
</gene>
<keyword evidence="1" id="KW-1133">Transmembrane helix</keyword>
<dbReference type="Proteomes" id="UP000655420">
    <property type="component" value="Unassembled WGS sequence"/>
</dbReference>
<keyword evidence="1" id="KW-0472">Membrane</keyword>
<organism evidence="2 3">
    <name type="scientific">Thermohalobaculum xanthum</name>
    <dbReference type="NCBI Taxonomy" id="2753746"/>
    <lineage>
        <taxon>Bacteria</taxon>
        <taxon>Pseudomonadati</taxon>
        <taxon>Pseudomonadota</taxon>
        <taxon>Alphaproteobacteria</taxon>
        <taxon>Rhodobacterales</taxon>
        <taxon>Paracoccaceae</taxon>
        <taxon>Thermohalobaculum</taxon>
    </lineage>
</organism>
<dbReference type="RefSeq" id="WP_200610458.1">
    <property type="nucleotide sequence ID" value="NZ_JAEHHL010000007.1"/>
</dbReference>
<name>A0A8J7SFG5_9RHOB</name>
<protein>
    <submittedName>
        <fullName evidence="2">Uncharacterized protein</fullName>
    </submittedName>
</protein>
<evidence type="ECO:0000313" key="2">
    <source>
        <dbReference type="EMBL" id="MBK0400111.1"/>
    </source>
</evidence>
<keyword evidence="3" id="KW-1185">Reference proteome</keyword>
<feature type="transmembrane region" description="Helical" evidence="1">
    <location>
        <begin position="76"/>
        <end position="93"/>
    </location>
</feature>